<evidence type="ECO:0000313" key="3">
    <source>
        <dbReference type="Proteomes" id="UP000663868"/>
    </source>
</evidence>
<accession>A0A818UEM4</accession>
<sequence length="75" mass="8648">MFYQQQPFAYSPYGGYGVQSHTYPYHHPHHASHFMVNQYHGNPYIHNAYAPGYGGGYGSHPFHYSSPVHVHHYAI</sequence>
<proteinExistence type="predicted"/>
<dbReference type="EMBL" id="CAJNOE010000226">
    <property type="protein sequence ID" value="CAF1066369.1"/>
    <property type="molecule type" value="Genomic_DNA"/>
</dbReference>
<dbReference type="Proteomes" id="UP000663860">
    <property type="component" value="Unassembled WGS sequence"/>
</dbReference>
<name>A0A818UEM4_9BILA</name>
<dbReference type="EMBL" id="CAJOBB010000518">
    <property type="protein sequence ID" value="CAF3697345.1"/>
    <property type="molecule type" value="Genomic_DNA"/>
</dbReference>
<gene>
    <name evidence="1" type="ORF">IZO911_LOCUS21164</name>
    <name evidence="2" type="ORF">KXQ929_LOCUS10790</name>
</gene>
<dbReference type="AlphaFoldDB" id="A0A818UEM4"/>
<comment type="caution">
    <text evidence="2">The sequence shown here is derived from an EMBL/GenBank/DDBJ whole genome shotgun (WGS) entry which is preliminary data.</text>
</comment>
<evidence type="ECO:0000313" key="1">
    <source>
        <dbReference type="EMBL" id="CAF1066369.1"/>
    </source>
</evidence>
<reference evidence="2" key="1">
    <citation type="submission" date="2021-02" db="EMBL/GenBank/DDBJ databases">
        <authorList>
            <person name="Nowell W R."/>
        </authorList>
    </citation>
    <scope>NUCLEOTIDE SEQUENCE</scope>
</reference>
<dbReference type="Proteomes" id="UP000663868">
    <property type="component" value="Unassembled WGS sequence"/>
</dbReference>
<organism evidence="2 3">
    <name type="scientific">Adineta steineri</name>
    <dbReference type="NCBI Taxonomy" id="433720"/>
    <lineage>
        <taxon>Eukaryota</taxon>
        <taxon>Metazoa</taxon>
        <taxon>Spiralia</taxon>
        <taxon>Gnathifera</taxon>
        <taxon>Rotifera</taxon>
        <taxon>Eurotatoria</taxon>
        <taxon>Bdelloidea</taxon>
        <taxon>Adinetida</taxon>
        <taxon>Adinetidae</taxon>
        <taxon>Adineta</taxon>
    </lineage>
</organism>
<protein>
    <submittedName>
        <fullName evidence="2">Uncharacterized protein</fullName>
    </submittedName>
</protein>
<evidence type="ECO:0000313" key="2">
    <source>
        <dbReference type="EMBL" id="CAF3697345.1"/>
    </source>
</evidence>